<evidence type="ECO:0000256" key="1">
    <source>
        <dbReference type="SAM" id="Phobius"/>
    </source>
</evidence>
<evidence type="ECO:0000313" key="3">
    <source>
        <dbReference type="Proteomes" id="UP000237000"/>
    </source>
</evidence>
<dbReference type="STRING" id="63057.A0A2P5DNH0"/>
<dbReference type="EMBL" id="JXTC01000259">
    <property type="protein sequence ID" value="PON74837.1"/>
    <property type="molecule type" value="Genomic_DNA"/>
</dbReference>
<feature type="transmembrane region" description="Helical" evidence="1">
    <location>
        <begin position="39"/>
        <end position="60"/>
    </location>
</feature>
<dbReference type="Proteomes" id="UP000237000">
    <property type="component" value="Unassembled WGS sequence"/>
</dbReference>
<dbReference type="OrthoDB" id="5318at2759"/>
<evidence type="ECO:0000313" key="2">
    <source>
        <dbReference type="EMBL" id="PON74837.1"/>
    </source>
</evidence>
<protein>
    <submittedName>
        <fullName evidence="2">E2F Family</fullName>
    </submittedName>
</protein>
<keyword evidence="1" id="KW-1133">Transmembrane helix</keyword>
<organism evidence="2 3">
    <name type="scientific">Trema orientale</name>
    <name type="common">Charcoal tree</name>
    <name type="synonym">Celtis orientalis</name>
    <dbReference type="NCBI Taxonomy" id="63057"/>
    <lineage>
        <taxon>Eukaryota</taxon>
        <taxon>Viridiplantae</taxon>
        <taxon>Streptophyta</taxon>
        <taxon>Embryophyta</taxon>
        <taxon>Tracheophyta</taxon>
        <taxon>Spermatophyta</taxon>
        <taxon>Magnoliopsida</taxon>
        <taxon>eudicotyledons</taxon>
        <taxon>Gunneridae</taxon>
        <taxon>Pentapetalae</taxon>
        <taxon>rosids</taxon>
        <taxon>fabids</taxon>
        <taxon>Rosales</taxon>
        <taxon>Cannabaceae</taxon>
        <taxon>Trema</taxon>
    </lineage>
</organism>
<keyword evidence="1" id="KW-0472">Membrane</keyword>
<accession>A0A2P5DNH0</accession>
<reference evidence="3" key="1">
    <citation type="submission" date="2016-06" db="EMBL/GenBank/DDBJ databases">
        <title>Parallel loss of symbiosis genes in relatives of nitrogen-fixing non-legume Parasponia.</title>
        <authorList>
            <person name="Van Velzen R."/>
            <person name="Holmer R."/>
            <person name="Bu F."/>
            <person name="Rutten L."/>
            <person name="Van Zeijl A."/>
            <person name="Liu W."/>
            <person name="Santuari L."/>
            <person name="Cao Q."/>
            <person name="Sharma T."/>
            <person name="Shen D."/>
            <person name="Roswanjaya Y."/>
            <person name="Wardhani T."/>
            <person name="Kalhor M.S."/>
            <person name="Jansen J."/>
            <person name="Van den Hoogen J."/>
            <person name="Gungor B."/>
            <person name="Hartog M."/>
            <person name="Hontelez J."/>
            <person name="Verver J."/>
            <person name="Yang W.-C."/>
            <person name="Schijlen E."/>
            <person name="Repin R."/>
            <person name="Schilthuizen M."/>
            <person name="Schranz E."/>
            <person name="Heidstra R."/>
            <person name="Miyata K."/>
            <person name="Fedorova E."/>
            <person name="Kohlen W."/>
            <person name="Bisseling T."/>
            <person name="Smit S."/>
            <person name="Geurts R."/>
        </authorList>
    </citation>
    <scope>NUCLEOTIDE SEQUENCE [LARGE SCALE GENOMIC DNA]</scope>
    <source>
        <strain evidence="3">cv. RG33-2</strain>
    </source>
</reference>
<proteinExistence type="predicted"/>
<gene>
    <name evidence="2" type="ORF">TorRG33x02_246110</name>
</gene>
<dbReference type="InParanoid" id="A0A2P5DNH0"/>
<dbReference type="AlphaFoldDB" id="A0A2P5DNH0"/>
<comment type="caution">
    <text evidence="2">The sequence shown here is derived from an EMBL/GenBank/DDBJ whole genome shotgun (WGS) entry which is preliminary data.</text>
</comment>
<keyword evidence="3" id="KW-1185">Reference proteome</keyword>
<keyword evidence="1" id="KW-0812">Transmembrane</keyword>
<sequence>MALNPKTMLQFEFGALSLNLVSCLCIAQKKLENRRKKSLALLIWNFVKLFVCIITDLISLNEDARLLLGDAHNSSIMRSN</sequence>
<name>A0A2P5DNH0_TREOI</name>